<evidence type="ECO:0000259" key="1">
    <source>
        <dbReference type="Pfam" id="PF01850"/>
    </source>
</evidence>
<gene>
    <name evidence="2" type="ORF">EHS15_04820</name>
</gene>
<dbReference type="EMBL" id="RQHW01000015">
    <property type="protein sequence ID" value="TGN20261.1"/>
    <property type="molecule type" value="Genomic_DNA"/>
</dbReference>
<name>A0A4R9M2Q1_9LEPT</name>
<evidence type="ECO:0000313" key="3">
    <source>
        <dbReference type="Proteomes" id="UP000298058"/>
    </source>
</evidence>
<organism evidence="2 3">
    <name type="scientific">Leptospira idonii</name>
    <dbReference type="NCBI Taxonomy" id="1193500"/>
    <lineage>
        <taxon>Bacteria</taxon>
        <taxon>Pseudomonadati</taxon>
        <taxon>Spirochaetota</taxon>
        <taxon>Spirochaetia</taxon>
        <taxon>Leptospirales</taxon>
        <taxon>Leptospiraceae</taxon>
        <taxon>Leptospira</taxon>
    </lineage>
</organism>
<dbReference type="CDD" id="cd18692">
    <property type="entry name" value="PIN_VapC-like"/>
    <property type="match status" value="1"/>
</dbReference>
<dbReference type="AlphaFoldDB" id="A0A4R9M2Q1"/>
<comment type="caution">
    <text evidence="2">The sequence shown here is derived from an EMBL/GenBank/DDBJ whole genome shotgun (WGS) entry which is preliminary data.</text>
</comment>
<dbReference type="SUPFAM" id="SSF88723">
    <property type="entry name" value="PIN domain-like"/>
    <property type="match status" value="1"/>
</dbReference>
<dbReference type="InterPro" id="IPR002716">
    <property type="entry name" value="PIN_dom"/>
</dbReference>
<dbReference type="InterPro" id="IPR052106">
    <property type="entry name" value="PINc/VapC_TA"/>
</dbReference>
<dbReference type="InterPro" id="IPR029060">
    <property type="entry name" value="PIN-like_dom_sf"/>
</dbReference>
<dbReference type="Pfam" id="PF01850">
    <property type="entry name" value="PIN"/>
    <property type="match status" value="1"/>
</dbReference>
<keyword evidence="3" id="KW-1185">Reference proteome</keyword>
<protein>
    <submittedName>
        <fullName evidence="2">PIN domain-containing protein</fullName>
    </submittedName>
</protein>
<dbReference type="OrthoDB" id="13900at2"/>
<evidence type="ECO:0000313" key="2">
    <source>
        <dbReference type="EMBL" id="TGN20261.1"/>
    </source>
</evidence>
<dbReference type="RefSeq" id="WP_135759418.1">
    <property type="nucleotide sequence ID" value="NZ_RQHW01000015.1"/>
</dbReference>
<dbReference type="PANTHER" id="PTHR38826:SF5">
    <property type="entry name" value="RIBONUCLEASE VAPC13"/>
    <property type="match status" value="1"/>
</dbReference>
<accession>A0A4R9M2Q1</accession>
<sequence length="150" mass="17417">MKDKIFLDTNIFVYNFDENDSFKRQRSIEIVSSALSSDNYYTSYQVIQEFTNVASRKFAVPLKKPDLQTYLKSVLFPLCRVHYSHENILKATEIQQKHKLSFYDSLIVSSALECKCNVLYSEDLGDGDKIQTLEIRNPFKVKTGKGRKEL</sequence>
<reference evidence="2" key="1">
    <citation type="journal article" date="2019" name="PLoS Negl. Trop. Dis.">
        <title>Revisiting the worldwide diversity of Leptospira species in the environment.</title>
        <authorList>
            <person name="Vincent A.T."/>
            <person name="Schiettekatte O."/>
            <person name="Bourhy P."/>
            <person name="Veyrier F.J."/>
            <person name="Picardeau M."/>
        </authorList>
    </citation>
    <scope>NUCLEOTIDE SEQUENCE [LARGE SCALE GENOMIC DNA]</scope>
    <source>
        <strain evidence="2">201300427</strain>
    </source>
</reference>
<dbReference type="Proteomes" id="UP000298058">
    <property type="component" value="Unassembled WGS sequence"/>
</dbReference>
<dbReference type="Gene3D" id="3.40.50.1010">
    <property type="entry name" value="5'-nuclease"/>
    <property type="match status" value="1"/>
</dbReference>
<feature type="domain" description="PIN" evidence="1">
    <location>
        <begin position="5"/>
        <end position="123"/>
    </location>
</feature>
<proteinExistence type="predicted"/>
<dbReference type="PANTHER" id="PTHR38826">
    <property type="entry name" value="RIBONUCLEASE VAPC13"/>
    <property type="match status" value="1"/>
</dbReference>